<keyword evidence="1" id="KW-0812">Transmembrane</keyword>
<dbReference type="Proteomes" id="UP000232149">
    <property type="component" value="Unassembled WGS sequence"/>
</dbReference>
<comment type="caution">
    <text evidence="2">The sequence shown here is derived from an EMBL/GenBank/DDBJ whole genome shotgun (WGS) entry which is preliminary data.</text>
</comment>
<dbReference type="AlphaFoldDB" id="A0A2M9YT86"/>
<name>A0A2M9YT86_9LEPT</name>
<evidence type="ECO:0000256" key="1">
    <source>
        <dbReference type="SAM" id="Phobius"/>
    </source>
</evidence>
<evidence type="ECO:0000313" key="3">
    <source>
        <dbReference type="EMBL" id="PJZ60461.1"/>
    </source>
</evidence>
<evidence type="ECO:0000313" key="4">
    <source>
        <dbReference type="Proteomes" id="UP000232149"/>
    </source>
</evidence>
<dbReference type="Proteomes" id="UP000232188">
    <property type="component" value="Unassembled WGS sequence"/>
</dbReference>
<feature type="transmembrane region" description="Helical" evidence="1">
    <location>
        <begin position="7"/>
        <end position="26"/>
    </location>
</feature>
<evidence type="ECO:0000313" key="5">
    <source>
        <dbReference type="Proteomes" id="UP000232188"/>
    </source>
</evidence>
<evidence type="ECO:0000313" key="2">
    <source>
        <dbReference type="EMBL" id="PJZ54747.1"/>
    </source>
</evidence>
<keyword evidence="1" id="KW-0472">Membrane</keyword>
<protein>
    <recommendedName>
        <fullName evidence="6">SH3 domain-containing protein</fullName>
    </recommendedName>
</protein>
<accession>A0A2M9YT86</accession>
<sequence>MQIRRTFLVFFAILVSFVFLNCFLYKKDCRKTNSCPVTFMIGFGFGTDLNGDHLAERVPKGARLLVLVDSDGEVQNAKGAYGSLYTKCLWNEKEVFLSSNDLSYNKKIRVFSKSGILLQEKPDPDSKKIGELSYNTSVRLIDEKEPGHDLRAFVKVTNGIVSGWARRDHFTDGDYDAFFYRKPLKSVLENHPILVKDEENRLEVTWSGTDFKTVECKLRETICSVEMKFGKATYGETQEAIFFEIKPDQKTSPEFLCEIRKIDFIDSFQFVEENRLSPFAYCERTMSSDTEEDDSFE</sequence>
<dbReference type="EMBL" id="NPDU01000061">
    <property type="protein sequence ID" value="PJZ60461.1"/>
    <property type="molecule type" value="Genomic_DNA"/>
</dbReference>
<dbReference type="RefSeq" id="WP_100784285.1">
    <property type="nucleotide sequence ID" value="NZ_NPDU01000061.1"/>
</dbReference>
<keyword evidence="1" id="KW-1133">Transmembrane helix</keyword>
<proteinExistence type="predicted"/>
<evidence type="ECO:0008006" key="6">
    <source>
        <dbReference type="Google" id="ProtNLM"/>
    </source>
</evidence>
<gene>
    <name evidence="3" type="ORF">CH376_18325</name>
    <name evidence="2" type="ORF">CH380_03260</name>
</gene>
<organism evidence="2 5">
    <name type="scientific">Leptospira adleri</name>
    <dbReference type="NCBI Taxonomy" id="2023186"/>
    <lineage>
        <taxon>Bacteria</taxon>
        <taxon>Pseudomonadati</taxon>
        <taxon>Spirochaetota</taxon>
        <taxon>Spirochaetia</taxon>
        <taxon>Leptospirales</taxon>
        <taxon>Leptospiraceae</taxon>
        <taxon>Leptospira</taxon>
    </lineage>
</organism>
<dbReference type="EMBL" id="NPDV01000002">
    <property type="protein sequence ID" value="PJZ54747.1"/>
    <property type="molecule type" value="Genomic_DNA"/>
</dbReference>
<keyword evidence="4" id="KW-1185">Reference proteome</keyword>
<reference evidence="4 5" key="1">
    <citation type="submission" date="2017-07" db="EMBL/GenBank/DDBJ databases">
        <title>Leptospira spp. isolated from tropical soils.</title>
        <authorList>
            <person name="Thibeaux R."/>
            <person name="Iraola G."/>
            <person name="Ferres I."/>
            <person name="Bierque E."/>
            <person name="Girault D."/>
            <person name="Soupe-Gilbert M.-E."/>
            <person name="Picardeau M."/>
            <person name="Goarant C."/>
        </authorList>
    </citation>
    <scope>NUCLEOTIDE SEQUENCE [LARGE SCALE GENOMIC DNA]</scope>
    <source>
        <strain evidence="2 5">FH2-B-C1</strain>
        <strain evidence="3 4">FH2-B-D1</strain>
    </source>
</reference>